<name>A0AA41ZI12_9GAMM</name>
<comment type="caution">
    <text evidence="1">The sequence shown here is derived from an EMBL/GenBank/DDBJ whole genome shotgun (WGS) entry which is preliminary data.</text>
</comment>
<dbReference type="InterPro" id="IPR036397">
    <property type="entry name" value="RNaseH_sf"/>
</dbReference>
<evidence type="ECO:0008006" key="3">
    <source>
        <dbReference type="Google" id="ProtNLM"/>
    </source>
</evidence>
<reference evidence="1" key="1">
    <citation type="submission" date="2022-11" db="EMBL/GenBank/DDBJ databases">
        <title>Larsenimonas rhizosphaerae sp. nov., isolated from a tidal mudflat.</title>
        <authorList>
            <person name="Lee S.D."/>
            <person name="Kim I.S."/>
        </authorList>
    </citation>
    <scope>NUCLEOTIDE SEQUENCE</scope>
    <source>
        <strain evidence="1">GH2-1</strain>
    </source>
</reference>
<dbReference type="RefSeq" id="WP_250939153.1">
    <property type="nucleotide sequence ID" value="NZ_JAMLJK010000003.1"/>
</dbReference>
<evidence type="ECO:0000313" key="1">
    <source>
        <dbReference type="EMBL" id="MCX2525076.1"/>
    </source>
</evidence>
<dbReference type="InterPro" id="IPR012337">
    <property type="entry name" value="RNaseH-like_sf"/>
</dbReference>
<dbReference type="EMBL" id="JAPIVE010000003">
    <property type="protein sequence ID" value="MCX2525076.1"/>
    <property type="molecule type" value="Genomic_DNA"/>
</dbReference>
<proteinExistence type="predicted"/>
<accession>A0AA41ZI12</accession>
<dbReference type="Gene3D" id="3.30.420.10">
    <property type="entry name" value="Ribonuclease H-like superfamily/Ribonuclease H"/>
    <property type="match status" value="1"/>
</dbReference>
<dbReference type="GO" id="GO:0003676">
    <property type="term" value="F:nucleic acid binding"/>
    <property type="evidence" value="ECO:0007669"/>
    <property type="project" value="InterPro"/>
</dbReference>
<dbReference type="SUPFAM" id="SSF53098">
    <property type="entry name" value="Ribonuclease H-like"/>
    <property type="match status" value="1"/>
</dbReference>
<gene>
    <name evidence="1" type="ORF">OQ287_12560</name>
</gene>
<protein>
    <recommendedName>
        <fullName evidence="3">Exonuclease domain-containing protein</fullName>
    </recommendedName>
</protein>
<evidence type="ECO:0000313" key="2">
    <source>
        <dbReference type="Proteomes" id="UP001165678"/>
    </source>
</evidence>
<dbReference type="Proteomes" id="UP001165678">
    <property type="component" value="Unassembled WGS sequence"/>
</dbReference>
<organism evidence="1 2">
    <name type="scientific">Larsenimonas rhizosphaerae</name>
    <dbReference type="NCBI Taxonomy" id="2944682"/>
    <lineage>
        <taxon>Bacteria</taxon>
        <taxon>Pseudomonadati</taxon>
        <taxon>Pseudomonadota</taxon>
        <taxon>Gammaproteobacteria</taxon>
        <taxon>Oceanospirillales</taxon>
        <taxon>Halomonadaceae</taxon>
        <taxon>Larsenimonas</taxon>
    </lineage>
</organism>
<sequence>MLPVILDVEASGFGRGSYPIEVGLARADGTTCALLIQPCEEWVHWDPKAELLHGISRARLAREGYPVRDVARWLNDELKDVQIAYSDSWGFDNTWLSLMFHHAGMLPGFRLESLRRLLDEAQLNRWSDVKEEVLCDASIRRHRAGEDARLLQLTYLRSSQTD</sequence>
<keyword evidence="2" id="KW-1185">Reference proteome</keyword>
<dbReference type="AlphaFoldDB" id="A0AA41ZI12"/>